<accession>A0ABZ2AW98</accession>
<organism evidence="1 2">
    <name type="scientific">Cryptococcus decagattii</name>
    <dbReference type="NCBI Taxonomy" id="1859122"/>
    <lineage>
        <taxon>Eukaryota</taxon>
        <taxon>Fungi</taxon>
        <taxon>Dikarya</taxon>
        <taxon>Basidiomycota</taxon>
        <taxon>Agaricomycotina</taxon>
        <taxon>Tremellomycetes</taxon>
        <taxon>Tremellales</taxon>
        <taxon>Cryptococcaceae</taxon>
        <taxon>Cryptococcus</taxon>
        <taxon>Cryptococcus gattii species complex</taxon>
    </lineage>
</organism>
<evidence type="ECO:0000313" key="2">
    <source>
        <dbReference type="Proteomes" id="UP001432216"/>
    </source>
</evidence>
<dbReference type="EMBL" id="CP143811">
    <property type="protein sequence ID" value="WVO22807.1"/>
    <property type="molecule type" value="Genomic_DNA"/>
</dbReference>
<sequence length="429" mass="48349">MIPLKNYTVTRNAMSLADLPCEVISMIARTIYDPLTITQKDRLTWGIFSTRLDKGLELIEHRETWGIYVRSIIIDLSMFDNTSDQFIKQNNMIGTLRPRSCWSESTFLETLINSLPQLEHLCFFADVSDDPTLVLLFSKLIPIPSSYLSPPAPTSLDSRSSSHLQHAPPRHIHKPFSLRLRSFSWRLRAPPPSTFRKFARSSTFVSIHHLVRHTPNLDFLVLDADMDYTASPDILAVLEQLAERDKWAESRPPKLSLMLCGPILGWGDIFLKDLVKAYSNIKELFIDRPLTSPLVLDQVGALDFLVGDLLPLSCLSHLQILQIGSYQIPSDSNTQRIFHVTCLLSRYIPSLRIFGVLDPSGETVWGGIWPETLRTAVGTRATEASMDEAGGGKSNNRCWGVDEETGKWFFGLGDRDLEVLVRDGLKGKP</sequence>
<proteinExistence type="predicted"/>
<evidence type="ECO:0008006" key="3">
    <source>
        <dbReference type="Google" id="ProtNLM"/>
    </source>
</evidence>
<name>A0ABZ2AW98_9TREE</name>
<dbReference type="RefSeq" id="XP_064722046.1">
    <property type="nucleotide sequence ID" value="XM_064865974.1"/>
</dbReference>
<evidence type="ECO:0000313" key="1">
    <source>
        <dbReference type="EMBL" id="WVO22807.1"/>
    </source>
</evidence>
<dbReference type="Proteomes" id="UP001432216">
    <property type="component" value="Chromosome 6"/>
</dbReference>
<gene>
    <name evidence="1" type="ORF">IAS62_004147</name>
</gene>
<reference evidence="1 2" key="1">
    <citation type="submission" date="2024-01" db="EMBL/GenBank/DDBJ databases">
        <title>Comparative genomics of Cryptococcus and Kwoniella reveals pathogenesis evolution and contrasting modes of karyotype evolution via chromosome fusion or intercentromeric recombination.</title>
        <authorList>
            <person name="Coelho M.A."/>
            <person name="David-Palma M."/>
            <person name="Shea T."/>
            <person name="Bowers K."/>
            <person name="McGinley-Smith S."/>
            <person name="Mohammad A.W."/>
            <person name="Gnirke A."/>
            <person name="Yurkov A.M."/>
            <person name="Nowrousian M."/>
            <person name="Sun S."/>
            <person name="Cuomo C.A."/>
            <person name="Heitman J."/>
        </authorList>
    </citation>
    <scope>NUCLEOTIDE SEQUENCE [LARGE SCALE GENOMIC DNA]</scope>
    <source>
        <strain evidence="1 2">7685027</strain>
    </source>
</reference>
<dbReference type="GeneID" id="89990919"/>
<protein>
    <recommendedName>
        <fullName evidence="3">F-box domain-containing protein</fullName>
    </recommendedName>
</protein>
<keyword evidence="2" id="KW-1185">Reference proteome</keyword>